<keyword evidence="2" id="KW-1185">Reference proteome</keyword>
<sequence length="182" mass="20437">MIGKTEGYSYASLIVEANKGNAPSSIYVSALLHVVKHCSLCIKHARLSSQMDALDIPYVEEVGLRNASSNLWFRLLFARGDTWKHMCLQLGQLESMYRDVTINDQHFRDLWELHKGSNSTPWGSGVRIASTSNADSHICYDPEGVVLSYHSMEADSIKKLVADIQRLSNARMFALGMRKCLE</sequence>
<dbReference type="Proteomes" id="UP001060215">
    <property type="component" value="Chromosome 15"/>
</dbReference>
<organism evidence="1 2">
    <name type="scientific">Camellia lanceoleosa</name>
    <dbReference type="NCBI Taxonomy" id="1840588"/>
    <lineage>
        <taxon>Eukaryota</taxon>
        <taxon>Viridiplantae</taxon>
        <taxon>Streptophyta</taxon>
        <taxon>Embryophyta</taxon>
        <taxon>Tracheophyta</taxon>
        <taxon>Spermatophyta</taxon>
        <taxon>Magnoliopsida</taxon>
        <taxon>eudicotyledons</taxon>
        <taxon>Gunneridae</taxon>
        <taxon>Pentapetalae</taxon>
        <taxon>asterids</taxon>
        <taxon>Ericales</taxon>
        <taxon>Theaceae</taxon>
        <taxon>Camellia</taxon>
    </lineage>
</organism>
<dbReference type="EMBL" id="CM045772">
    <property type="protein sequence ID" value="KAI7986560.1"/>
    <property type="molecule type" value="Genomic_DNA"/>
</dbReference>
<protein>
    <submittedName>
        <fullName evidence="1">Mediator of RNA polymerase II transcription subunit 14</fullName>
    </submittedName>
</protein>
<accession>A0ACC0FE24</accession>
<comment type="caution">
    <text evidence="1">The sequence shown here is derived from an EMBL/GenBank/DDBJ whole genome shotgun (WGS) entry which is preliminary data.</text>
</comment>
<name>A0ACC0FE24_9ERIC</name>
<gene>
    <name evidence="1" type="ORF">LOK49_LG14G01331</name>
</gene>
<reference evidence="1 2" key="1">
    <citation type="journal article" date="2022" name="Plant J.">
        <title>Chromosome-level genome of Camellia lanceoleosa provides a valuable resource for understanding genome evolution and self-incompatibility.</title>
        <authorList>
            <person name="Gong W."/>
            <person name="Xiao S."/>
            <person name="Wang L."/>
            <person name="Liao Z."/>
            <person name="Chang Y."/>
            <person name="Mo W."/>
            <person name="Hu G."/>
            <person name="Li W."/>
            <person name="Zhao G."/>
            <person name="Zhu H."/>
            <person name="Hu X."/>
            <person name="Ji K."/>
            <person name="Xiang X."/>
            <person name="Song Q."/>
            <person name="Yuan D."/>
            <person name="Jin S."/>
            <person name="Zhang L."/>
        </authorList>
    </citation>
    <scope>NUCLEOTIDE SEQUENCE [LARGE SCALE GENOMIC DNA]</scope>
    <source>
        <strain evidence="1">SQ_2022a</strain>
    </source>
</reference>
<proteinExistence type="predicted"/>
<evidence type="ECO:0000313" key="1">
    <source>
        <dbReference type="EMBL" id="KAI7986560.1"/>
    </source>
</evidence>
<evidence type="ECO:0000313" key="2">
    <source>
        <dbReference type="Proteomes" id="UP001060215"/>
    </source>
</evidence>